<reference evidence="2" key="1">
    <citation type="submission" date="2022-10" db="EMBL/GenBank/DDBJ databases">
        <title>Genome assembly of Pristionchus species.</title>
        <authorList>
            <person name="Yoshida K."/>
            <person name="Sommer R.J."/>
        </authorList>
    </citation>
    <scope>NUCLEOTIDE SEQUENCE [LARGE SCALE GENOMIC DNA]</scope>
    <source>
        <strain evidence="2">RS5460</strain>
    </source>
</reference>
<name>A0AAN5IAP6_9BILA</name>
<gene>
    <name evidence="1" type="ORF">PMAYCL1PPCAC_27480</name>
</gene>
<dbReference type="AlphaFoldDB" id="A0AAN5IAP6"/>
<proteinExistence type="predicted"/>
<keyword evidence="2" id="KW-1185">Reference proteome</keyword>
<accession>A0AAN5IAP6</accession>
<sequence length="200" mass="22909">SQVSTSYNAGVHEFLKRAKNRSDIKRVIVWKNRNSLVVNIHLYQSNLPFYGVSNLNKGRFKRWVHCQDPSLMVTLTRPEDPVLEQVSGLLSSYIKNIAIPQFGRISSADLPLCALMLRKSRIGNLTIQPMRLNDKTASYITDIASRTKEFHLDIVEASCLSDAAAFISHLASMDRSRVSLTDYCYSFFYGLRHSFWRNFL</sequence>
<feature type="non-terminal residue" evidence="1">
    <location>
        <position position="1"/>
    </location>
</feature>
<dbReference type="Proteomes" id="UP001328107">
    <property type="component" value="Unassembled WGS sequence"/>
</dbReference>
<dbReference type="EMBL" id="BTRK01000006">
    <property type="protein sequence ID" value="GMR57285.1"/>
    <property type="molecule type" value="Genomic_DNA"/>
</dbReference>
<organism evidence="1 2">
    <name type="scientific">Pristionchus mayeri</name>
    <dbReference type="NCBI Taxonomy" id="1317129"/>
    <lineage>
        <taxon>Eukaryota</taxon>
        <taxon>Metazoa</taxon>
        <taxon>Ecdysozoa</taxon>
        <taxon>Nematoda</taxon>
        <taxon>Chromadorea</taxon>
        <taxon>Rhabditida</taxon>
        <taxon>Rhabditina</taxon>
        <taxon>Diplogasteromorpha</taxon>
        <taxon>Diplogasteroidea</taxon>
        <taxon>Neodiplogasteridae</taxon>
        <taxon>Pristionchus</taxon>
    </lineage>
</organism>
<feature type="non-terminal residue" evidence="1">
    <location>
        <position position="200"/>
    </location>
</feature>
<evidence type="ECO:0000313" key="2">
    <source>
        <dbReference type="Proteomes" id="UP001328107"/>
    </source>
</evidence>
<evidence type="ECO:0000313" key="1">
    <source>
        <dbReference type="EMBL" id="GMR57285.1"/>
    </source>
</evidence>
<comment type="caution">
    <text evidence="1">The sequence shown here is derived from an EMBL/GenBank/DDBJ whole genome shotgun (WGS) entry which is preliminary data.</text>
</comment>
<protein>
    <submittedName>
        <fullName evidence="1">Uncharacterized protein</fullName>
    </submittedName>
</protein>